<dbReference type="EMBL" id="RKMH01000017">
    <property type="protein sequence ID" value="RPA57352.1"/>
    <property type="molecule type" value="Genomic_DNA"/>
</dbReference>
<dbReference type="RefSeq" id="WP_123932455.1">
    <property type="nucleotide sequence ID" value="NZ_JBPSDP010000018.1"/>
</dbReference>
<protein>
    <recommendedName>
        <fullName evidence="3">Dihydrodiol dehydrogenase</fullName>
    </recommendedName>
</protein>
<accession>A0A3N4G332</accession>
<dbReference type="AlphaFoldDB" id="A0A3N4G332"/>
<organism evidence="1 2">
    <name type="scientific">Gordonia oryzae</name>
    <dbReference type="NCBI Taxonomy" id="2487349"/>
    <lineage>
        <taxon>Bacteria</taxon>
        <taxon>Bacillati</taxon>
        <taxon>Actinomycetota</taxon>
        <taxon>Actinomycetes</taxon>
        <taxon>Mycobacteriales</taxon>
        <taxon>Gordoniaceae</taxon>
        <taxon>Gordonia</taxon>
    </lineage>
</organism>
<name>A0A3N4G332_9ACTN</name>
<comment type="caution">
    <text evidence="1">The sequence shown here is derived from an EMBL/GenBank/DDBJ whole genome shotgun (WGS) entry which is preliminary data.</text>
</comment>
<proteinExistence type="predicted"/>
<evidence type="ECO:0000313" key="1">
    <source>
        <dbReference type="EMBL" id="RPA57352.1"/>
    </source>
</evidence>
<evidence type="ECO:0000313" key="2">
    <source>
        <dbReference type="Proteomes" id="UP000267536"/>
    </source>
</evidence>
<dbReference type="OrthoDB" id="2877291at2"/>
<gene>
    <name evidence="1" type="ORF">EF294_18900</name>
</gene>
<dbReference type="Proteomes" id="UP000267536">
    <property type="component" value="Unassembled WGS sequence"/>
</dbReference>
<keyword evidence="2" id="KW-1185">Reference proteome</keyword>
<evidence type="ECO:0008006" key="3">
    <source>
        <dbReference type="Google" id="ProtNLM"/>
    </source>
</evidence>
<sequence>MKGTGDGDDAVLSSGDVIGSEFAEVRVSVDHAGNSSRLRLEDLRTGRVRHLDALELETIVWLTDGHLNRLLDPSADRWNERNGDHR</sequence>
<reference evidence="1 2" key="1">
    <citation type="submission" date="2018-11" db="EMBL/GenBank/DDBJ databases">
        <title>Draft genome sequence of Gordonia sp. RS15-1S isolated from rice stems.</title>
        <authorList>
            <person name="Muangham S."/>
        </authorList>
    </citation>
    <scope>NUCLEOTIDE SEQUENCE [LARGE SCALE GENOMIC DNA]</scope>
    <source>
        <strain evidence="1 2">RS15-1S</strain>
    </source>
</reference>